<gene>
    <name evidence="1" type="ORF">FA95DRAFT_1564738</name>
</gene>
<comment type="caution">
    <text evidence="1">The sequence shown here is derived from an EMBL/GenBank/DDBJ whole genome shotgun (WGS) entry which is preliminary data.</text>
</comment>
<dbReference type="EMBL" id="MU276087">
    <property type="protein sequence ID" value="KAI0042043.1"/>
    <property type="molecule type" value="Genomic_DNA"/>
</dbReference>
<reference evidence="1" key="2">
    <citation type="journal article" date="2022" name="New Phytol.">
        <title>Evolutionary transition to the ectomycorrhizal habit in the genomes of a hyperdiverse lineage of mushroom-forming fungi.</title>
        <authorList>
            <person name="Looney B."/>
            <person name="Miyauchi S."/>
            <person name="Morin E."/>
            <person name="Drula E."/>
            <person name="Courty P.E."/>
            <person name="Kohler A."/>
            <person name="Kuo A."/>
            <person name="LaButti K."/>
            <person name="Pangilinan J."/>
            <person name="Lipzen A."/>
            <person name="Riley R."/>
            <person name="Andreopoulos W."/>
            <person name="He G."/>
            <person name="Johnson J."/>
            <person name="Nolan M."/>
            <person name="Tritt A."/>
            <person name="Barry K.W."/>
            <person name="Grigoriev I.V."/>
            <person name="Nagy L.G."/>
            <person name="Hibbett D."/>
            <person name="Henrissat B."/>
            <person name="Matheny P.B."/>
            <person name="Labbe J."/>
            <person name="Martin F.M."/>
        </authorList>
    </citation>
    <scope>NUCLEOTIDE SEQUENCE</scope>
    <source>
        <strain evidence="1">FP105234-sp</strain>
    </source>
</reference>
<sequence>MLLNTTKHLMFGESTGDLIDRDIPIFVERYKPAGVEAQTQERDTSTAPLALIFLHGMSLHKETWEPTIQRLFEVQATAGRSMIAEAWTMDLPNHGEAAALKYVSTAVKGPGAMPAHTAARTLRSFIASGLIAEGTRVVTVGHSAGGVVSILSTLGTALDDLPYSFMILVEPATFSREISRTMLSKPLLGLNMATEAVMKRRDTWPSREVARDWLRNRLPWRRWDPRILDLFIQHGLKDLPTAGDPERVTLACPREHERQGYLAHEEMLAGHEHLAALCEAVPVHCIFGTVHDLLSEEMQQSTIEGRRMASIAKVEGGHLLVQEAPDAVAMSIWNAIKHETVGLRGKL</sequence>
<dbReference type="Proteomes" id="UP000814033">
    <property type="component" value="Unassembled WGS sequence"/>
</dbReference>
<proteinExistence type="predicted"/>
<protein>
    <submittedName>
        <fullName evidence="1">Uncharacterized protein</fullName>
    </submittedName>
</protein>
<evidence type="ECO:0000313" key="1">
    <source>
        <dbReference type="EMBL" id="KAI0042043.1"/>
    </source>
</evidence>
<keyword evidence="2" id="KW-1185">Reference proteome</keyword>
<evidence type="ECO:0000313" key="2">
    <source>
        <dbReference type="Proteomes" id="UP000814033"/>
    </source>
</evidence>
<accession>A0ACB8RD98</accession>
<name>A0ACB8RD98_9AGAM</name>
<organism evidence="1 2">
    <name type="scientific">Auriscalpium vulgare</name>
    <dbReference type="NCBI Taxonomy" id="40419"/>
    <lineage>
        <taxon>Eukaryota</taxon>
        <taxon>Fungi</taxon>
        <taxon>Dikarya</taxon>
        <taxon>Basidiomycota</taxon>
        <taxon>Agaricomycotina</taxon>
        <taxon>Agaricomycetes</taxon>
        <taxon>Russulales</taxon>
        <taxon>Auriscalpiaceae</taxon>
        <taxon>Auriscalpium</taxon>
    </lineage>
</organism>
<reference evidence="1" key="1">
    <citation type="submission" date="2021-02" db="EMBL/GenBank/DDBJ databases">
        <authorList>
            <consortium name="DOE Joint Genome Institute"/>
            <person name="Ahrendt S."/>
            <person name="Looney B.P."/>
            <person name="Miyauchi S."/>
            <person name="Morin E."/>
            <person name="Drula E."/>
            <person name="Courty P.E."/>
            <person name="Chicoki N."/>
            <person name="Fauchery L."/>
            <person name="Kohler A."/>
            <person name="Kuo A."/>
            <person name="Labutti K."/>
            <person name="Pangilinan J."/>
            <person name="Lipzen A."/>
            <person name="Riley R."/>
            <person name="Andreopoulos W."/>
            <person name="He G."/>
            <person name="Johnson J."/>
            <person name="Barry K.W."/>
            <person name="Grigoriev I.V."/>
            <person name="Nagy L."/>
            <person name="Hibbett D."/>
            <person name="Henrissat B."/>
            <person name="Matheny P.B."/>
            <person name="Labbe J."/>
            <person name="Martin F."/>
        </authorList>
    </citation>
    <scope>NUCLEOTIDE SEQUENCE</scope>
    <source>
        <strain evidence="1">FP105234-sp</strain>
    </source>
</reference>